<dbReference type="InterPro" id="IPR012547">
    <property type="entry name" value="PDDEXK_9"/>
</dbReference>
<accession>A0AAN5ALI2</accession>
<dbReference type="InterPro" id="IPR027417">
    <property type="entry name" value="P-loop_NTPase"/>
</dbReference>
<evidence type="ECO:0000313" key="2">
    <source>
        <dbReference type="EMBL" id="GJM60898.1"/>
    </source>
</evidence>
<dbReference type="EMBL" id="BQKE01000001">
    <property type="protein sequence ID" value="GJM60898.1"/>
    <property type="molecule type" value="Genomic_DNA"/>
</dbReference>
<name>A0AAN5ALI2_9BACT</name>
<keyword evidence="3" id="KW-1185">Reference proteome</keyword>
<dbReference type="InterPro" id="IPR018631">
    <property type="entry name" value="AAA-ATPase-like_dom"/>
</dbReference>
<feature type="domain" description="AAA-ATPase-like" evidence="1">
    <location>
        <begin position="6"/>
        <end position="208"/>
    </location>
</feature>
<gene>
    <name evidence="2" type="ORF">PEDI_14500</name>
</gene>
<dbReference type="RefSeq" id="WP_338236551.1">
    <property type="nucleotide sequence ID" value="NZ_BQKE01000001.1"/>
</dbReference>
<dbReference type="Pfam" id="PF09820">
    <property type="entry name" value="AAA-ATPase_like"/>
    <property type="match status" value="1"/>
</dbReference>
<dbReference type="PANTHER" id="PTHR34825">
    <property type="entry name" value="CONSERVED PROTEIN, WITH A WEAK D-GALACTARATE DEHYDRATASE/ALTRONATE HYDROLASE DOMAIN"/>
    <property type="match status" value="1"/>
</dbReference>
<reference evidence="2 3" key="1">
    <citation type="submission" date="2021-12" db="EMBL/GenBank/DDBJ databases">
        <title>Genome sequencing of bacteria with rrn-lacking chromosome and rrn-plasmid.</title>
        <authorList>
            <person name="Anda M."/>
            <person name="Iwasaki W."/>
        </authorList>
    </citation>
    <scope>NUCLEOTIDE SEQUENCE [LARGE SCALE GENOMIC DNA]</scope>
    <source>
        <strain evidence="2 3">NBRC 15940</strain>
    </source>
</reference>
<proteinExistence type="predicted"/>
<organism evidence="2 3">
    <name type="scientific">Persicobacter diffluens</name>
    <dbReference type="NCBI Taxonomy" id="981"/>
    <lineage>
        <taxon>Bacteria</taxon>
        <taxon>Pseudomonadati</taxon>
        <taxon>Bacteroidota</taxon>
        <taxon>Cytophagia</taxon>
        <taxon>Cytophagales</taxon>
        <taxon>Persicobacteraceae</taxon>
        <taxon>Persicobacter</taxon>
    </lineage>
</organism>
<sequence length="524" mass="60394">MRKALPIGIQTFEKIKEKEFEFLYVDKTKEILQLVNHPGYIFLSRPRRFGKSMLVSTMAALFEGKKDLFEGLYIEEHWDWGKTYPVIRMDMSGINYQSITDVRGQLQNMLAQNCRKFEVPVEALSHAGLGPKLGQLIQLISEKYQQQVVILIDEYDKAIQDTLSKEGDLAAEAMEELRGFYSVFKPYDEYIRFCFMTGITKFAGMGLFSGANNFKDITLSSKFGSICGFTQQELEENFADYLTEVDLNRVKQWYNGYQYQGAKVYNPYDILLFLSEEGVYSNYWWETGTPGFLVKLFEQQNYRPQELGKMELKETRLKQFTLKNLDLVSLLWQTGYLTITGVKQNRAGVNIYELGIPNLEVQNALNALFFETISSTQVDDYTPDHVLDSLSDNKMEAFGQAIRSLFASIPYENYSKSNIQQFEGYYAAILFTFLSSSGLKVYPEKSIAIGRVDMTIETPDYLYVLEFKVGGEGKALEQIHEKRYYEPYLSDGRKVILIGMDFDAEQKNLGGFEWEELPENFKGN</sequence>
<dbReference type="SUPFAM" id="SSF52540">
    <property type="entry name" value="P-loop containing nucleoside triphosphate hydrolases"/>
    <property type="match status" value="1"/>
</dbReference>
<dbReference type="Pfam" id="PF08011">
    <property type="entry name" value="PDDEXK_9"/>
    <property type="match status" value="1"/>
</dbReference>
<dbReference type="Proteomes" id="UP001310022">
    <property type="component" value="Unassembled WGS sequence"/>
</dbReference>
<protein>
    <submittedName>
        <fullName evidence="2">ATPase AAA</fullName>
    </submittedName>
</protein>
<evidence type="ECO:0000313" key="3">
    <source>
        <dbReference type="Proteomes" id="UP001310022"/>
    </source>
</evidence>
<dbReference type="AlphaFoldDB" id="A0AAN5ALI2"/>
<comment type="caution">
    <text evidence="2">The sequence shown here is derived from an EMBL/GenBank/DDBJ whole genome shotgun (WGS) entry which is preliminary data.</text>
</comment>
<evidence type="ECO:0000259" key="1">
    <source>
        <dbReference type="Pfam" id="PF09820"/>
    </source>
</evidence>
<dbReference type="PANTHER" id="PTHR34825:SF1">
    <property type="entry name" value="AAA-ATPASE-LIKE DOMAIN-CONTAINING PROTEIN"/>
    <property type="match status" value="1"/>
</dbReference>